<evidence type="ECO:0000256" key="1">
    <source>
        <dbReference type="ARBA" id="ARBA00004442"/>
    </source>
</evidence>
<accession>A0A2W5D919</accession>
<keyword evidence="6" id="KW-0732">Signal</keyword>
<sequence>MQPRRQHRAQRPEFIGHNEDKFMKVKQTPIAAAVSLTLLGAAFAAQAQQTDAPAKPDTKPQQLEQVVVTGIRASLQQSLTQKKNAESIVEVITAEDVGKMPDKNVADSLQRVPGVNTTSAGSAEGSFGENEHVQMRGISSQYTLTTLNGHTVSTGDWYGPNMRDGGRSVTFTLLPSDLIGRAVIHKSSQADITEGGAAGTVDIQTRHPLDFKERFGGVVSAEVARSDAAGTNDPSVSALIHWKNESNTFGILGQVFSQERHLRRAGSEGVWWDSYGMADPGNAAGISNLIGKQVSYLSGAVLFEQERKRQGAYLEADLKVSPDLSFNLSGFYSKLDAKNSNTNFMAGITGAVNNWSAHTQVPSSSTVTGNTVTSIFFPANTFANDAAYSVVEDVALRPDAKTDSKFVNLDGKWVVSEQLSFTSKLGYTEGNAHTKDVGFEVLSGWNQGAGYTLSPEGIFVLNVPGGDKFHPYGAGIGGWGSDNKSKDKETYGQVDGTYKLASDLFPQLKFGARATTHTRTYTQWGLTRDPASSNEALIPADAIGNYPANWYGDLPVNPTPGFLPFKISDAFVKSWLDKYGSFPTITAQYSYEIKEKTQAGYLMADLNPYDNVTGNIGLRVVHTSNSNVVSYGSAPYESSRTDLLPSLNLRADMAKNVVARFALSRSMARPDYGQFAGVDLRDLQHTGVTGNPLLKPVISTNVDASAEWYFAPRSLVSAGVFASKLNGVIGFGSTTLPFQNTSKPGNPVENYLVSAPINSSGQLTGFEAQYQQALFGGFGIDANFTHVNGKLTQKNGTCNGTPTEDCSLYGTSKDTYNFGAFYENDWLSARLAYNHRSSYKLGNRGAADFFQSGSGQLNFALNLNFMKDATFTFEAQNLTDPLQTVYKTNFTQIAGVYKTGKMYYAGLR</sequence>
<keyword evidence="4" id="KW-0998">Cell outer membrane</keyword>
<dbReference type="GO" id="GO:0009279">
    <property type="term" value="C:cell outer membrane"/>
    <property type="evidence" value="ECO:0007669"/>
    <property type="project" value="UniProtKB-SubCell"/>
</dbReference>
<dbReference type="InterPro" id="IPR012910">
    <property type="entry name" value="Plug_dom"/>
</dbReference>
<evidence type="ECO:0000256" key="6">
    <source>
        <dbReference type="SAM" id="SignalP"/>
    </source>
</evidence>
<dbReference type="InterPro" id="IPR010104">
    <property type="entry name" value="TonB_rcpt_bac"/>
</dbReference>
<dbReference type="Gene3D" id="2.170.130.10">
    <property type="entry name" value="TonB-dependent receptor, plug domain"/>
    <property type="match status" value="1"/>
</dbReference>
<organism evidence="9 10">
    <name type="scientific">Roseateles depolymerans</name>
    <dbReference type="NCBI Taxonomy" id="76731"/>
    <lineage>
        <taxon>Bacteria</taxon>
        <taxon>Pseudomonadati</taxon>
        <taxon>Pseudomonadota</taxon>
        <taxon>Betaproteobacteria</taxon>
        <taxon>Burkholderiales</taxon>
        <taxon>Sphaerotilaceae</taxon>
        <taxon>Roseateles</taxon>
    </lineage>
</organism>
<gene>
    <name evidence="9" type="ORF">DI603_22910</name>
</gene>
<dbReference type="InterPro" id="IPR036942">
    <property type="entry name" value="Beta-barrel_TonB_sf"/>
</dbReference>
<keyword evidence="3 5" id="KW-0472">Membrane</keyword>
<dbReference type="InterPro" id="IPR000531">
    <property type="entry name" value="Beta-barrel_TonB"/>
</dbReference>
<protein>
    <recommendedName>
        <fullName evidence="11">TonB-dependent receptor</fullName>
    </recommendedName>
</protein>
<comment type="caution">
    <text evidence="9">The sequence shown here is derived from an EMBL/GenBank/DDBJ whole genome shotgun (WGS) entry which is preliminary data.</text>
</comment>
<evidence type="ECO:0000259" key="8">
    <source>
        <dbReference type="Pfam" id="PF07715"/>
    </source>
</evidence>
<evidence type="ECO:0000256" key="2">
    <source>
        <dbReference type="ARBA" id="ARBA00009810"/>
    </source>
</evidence>
<dbReference type="EMBL" id="QFOD01000037">
    <property type="protein sequence ID" value="PZP27048.1"/>
    <property type="molecule type" value="Genomic_DNA"/>
</dbReference>
<dbReference type="Gene3D" id="2.40.170.20">
    <property type="entry name" value="TonB-dependent receptor, beta-barrel domain"/>
    <property type="match status" value="1"/>
</dbReference>
<feature type="domain" description="TonB-dependent receptor plug" evidence="8">
    <location>
        <begin position="82"/>
        <end position="200"/>
    </location>
</feature>
<proteinExistence type="inferred from homology"/>
<dbReference type="CDD" id="cd01347">
    <property type="entry name" value="ligand_gated_channel"/>
    <property type="match status" value="1"/>
</dbReference>
<reference evidence="9 10" key="1">
    <citation type="submission" date="2017-08" db="EMBL/GenBank/DDBJ databases">
        <title>Infants hospitalized years apart are colonized by the same room-sourced microbial strains.</title>
        <authorList>
            <person name="Brooks B."/>
            <person name="Olm M.R."/>
            <person name="Firek B.A."/>
            <person name="Baker R."/>
            <person name="Thomas B.C."/>
            <person name="Morowitz M.J."/>
            <person name="Banfield J.F."/>
        </authorList>
    </citation>
    <scope>NUCLEOTIDE SEQUENCE [LARGE SCALE GENOMIC DNA]</scope>
    <source>
        <strain evidence="9">S2_012_000_R2_81</strain>
    </source>
</reference>
<feature type="chain" id="PRO_5016095072" description="TonB-dependent receptor" evidence="6">
    <location>
        <begin position="48"/>
        <end position="908"/>
    </location>
</feature>
<name>A0A2W5D919_9BURK</name>
<evidence type="ECO:0000259" key="7">
    <source>
        <dbReference type="Pfam" id="PF00593"/>
    </source>
</evidence>
<evidence type="ECO:0000313" key="9">
    <source>
        <dbReference type="EMBL" id="PZP27048.1"/>
    </source>
</evidence>
<evidence type="ECO:0000313" key="10">
    <source>
        <dbReference type="Proteomes" id="UP000249633"/>
    </source>
</evidence>
<dbReference type="Pfam" id="PF00593">
    <property type="entry name" value="TonB_dep_Rec_b-barrel"/>
    <property type="match status" value="1"/>
</dbReference>
<keyword evidence="5" id="KW-0798">TonB box</keyword>
<dbReference type="Pfam" id="PF07715">
    <property type="entry name" value="Plug"/>
    <property type="match status" value="1"/>
</dbReference>
<dbReference type="PANTHER" id="PTHR40980:SF3">
    <property type="entry name" value="TONB-DEPENDENT RECEPTOR-LIKE BETA-BARREL DOMAIN-CONTAINING PROTEIN"/>
    <property type="match status" value="1"/>
</dbReference>
<evidence type="ECO:0000256" key="3">
    <source>
        <dbReference type="ARBA" id="ARBA00023136"/>
    </source>
</evidence>
<dbReference type="PANTHER" id="PTHR40980">
    <property type="entry name" value="PLUG DOMAIN-CONTAINING PROTEIN"/>
    <property type="match status" value="1"/>
</dbReference>
<feature type="domain" description="TonB-dependent receptor-like beta-barrel" evidence="7">
    <location>
        <begin position="472"/>
        <end position="878"/>
    </location>
</feature>
<dbReference type="NCBIfam" id="TIGR01782">
    <property type="entry name" value="TonB-Xanth-Caul"/>
    <property type="match status" value="1"/>
</dbReference>
<evidence type="ECO:0000256" key="5">
    <source>
        <dbReference type="RuleBase" id="RU003357"/>
    </source>
</evidence>
<feature type="signal peptide" evidence="6">
    <location>
        <begin position="1"/>
        <end position="47"/>
    </location>
</feature>
<dbReference type="InterPro" id="IPR037066">
    <property type="entry name" value="Plug_dom_sf"/>
</dbReference>
<evidence type="ECO:0000256" key="4">
    <source>
        <dbReference type="ARBA" id="ARBA00023237"/>
    </source>
</evidence>
<evidence type="ECO:0008006" key="11">
    <source>
        <dbReference type="Google" id="ProtNLM"/>
    </source>
</evidence>
<dbReference type="Proteomes" id="UP000249633">
    <property type="component" value="Unassembled WGS sequence"/>
</dbReference>
<dbReference type="SUPFAM" id="SSF56935">
    <property type="entry name" value="Porins"/>
    <property type="match status" value="1"/>
</dbReference>
<dbReference type="AlphaFoldDB" id="A0A2W5D919"/>
<comment type="similarity">
    <text evidence="2 5">Belongs to the TonB-dependent receptor family.</text>
</comment>
<comment type="subcellular location">
    <subcellularLocation>
        <location evidence="1 5">Cell outer membrane</location>
    </subcellularLocation>
</comment>